<dbReference type="GO" id="GO:0003700">
    <property type="term" value="F:DNA-binding transcription factor activity"/>
    <property type="evidence" value="ECO:0007669"/>
    <property type="project" value="InterPro"/>
</dbReference>
<dbReference type="AlphaFoldDB" id="A0A1H7V463"/>
<evidence type="ECO:0000256" key="1">
    <source>
        <dbReference type="ARBA" id="ARBA00023015"/>
    </source>
</evidence>
<name>A0A1H7V463_STRJI</name>
<protein>
    <submittedName>
        <fullName evidence="5">Transcriptional regulator GlxA family, contains an amidase domain and an AraC-type DNA-binding HTH domain</fullName>
    </submittedName>
</protein>
<dbReference type="PANTHER" id="PTHR43130">
    <property type="entry name" value="ARAC-FAMILY TRANSCRIPTIONAL REGULATOR"/>
    <property type="match status" value="1"/>
</dbReference>
<gene>
    <name evidence="5" type="ORF">SAMN05414137_11765</name>
</gene>
<accession>A0A1H7V463</accession>
<dbReference type="InterPro" id="IPR018060">
    <property type="entry name" value="HTH_AraC"/>
</dbReference>
<dbReference type="eggNOG" id="COG4977">
    <property type="taxonomic scope" value="Bacteria"/>
</dbReference>
<dbReference type="PROSITE" id="PS01124">
    <property type="entry name" value="HTH_ARAC_FAMILY_2"/>
    <property type="match status" value="1"/>
</dbReference>
<dbReference type="Proteomes" id="UP000183015">
    <property type="component" value="Unassembled WGS sequence"/>
</dbReference>
<dbReference type="InterPro" id="IPR009057">
    <property type="entry name" value="Homeodomain-like_sf"/>
</dbReference>
<organism evidence="5 6">
    <name type="scientific">Streptacidiphilus jiangxiensis</name>
    <dbReference type="NCBI Taxonomy" id="235985"/>
    <lineage>
        <taxon>Bacteria</taxon>
        <taxon>Bacillati</taxon>
        <taxon>Actinomycetota</taxon>
        <taxon>Actinomycetes</taxon>
        <taxon>Kitasatosporales</taxon>
        <taxon>Streptomycetaceae</taxon>
        <taxon>Streptacidiphilus</taxon>
    </lineage>
</organism>
<evidence type="ECO:0000256" key="3">
    <source>
        <dbReference type="ARBA" id="ARBA00023163"/>
    </source>
</evidence>
<dbReference type="PANTHER" id="PTHR43130:SF3">
    <property type="entry name" value="HTH-TYPE TRANSCRIPTIONAL REGULATOR RV1931C"/>
    <property type="match status" value="1"/>
</dbReference>
<evidence type="ECO:0000259" key="4">
    <source>
        <dbReference type="PROSITE" id="PS01124"/>
    </source>
</evidence>
<evidence type="ECO:0000313" key="6">
    <source>
        <dbReference type="Proteomes" id="UP000183015"/>
    </source>
</evidence>
<dbReference type="InterPro" id="IPR018062">
    <property type="entry name" value="HTH_AraC-typ_CS"/>
</dbReference>
<dbReference type="InterPro" id="IPR029062">
    <property type="entry name" value="Class_I_gatase-like"/>
</dbReference>
<feature type="domain" description="HTH araC/xylS-type" evidence="4">
    <location>
        <begin position="243"/>
        <end position="341"/>
    </location>
</feature>
<dbReference type="Gene3D" id="3.40.50.880">
    <property type="match status" value="1"/>
</dbReference>
<dbReference type="SUPFAM" id="SSF52317">
    <property type="entry name" value="Class I glutamine amidotransferase-like"/>
    <property type="match status" value="1"/>
</dbReference>
<dbReference type="Pfam" id="PF01965">
    <property type="entry name" value="DJ-1_PfpI"/>
    <property type="match status" value="1"/>
</dbReference>
<dbReference type="GO" id="GO:0043565">
    <property type="term" value="F:sequence-specific DNA binding"/>
    <property type="evidence" value="ECO:0007669"/>
    <property type="project" value="InterPro"/>
</dbReference>
<keyword evidence="2 5" id="KW-0238">DNA-binding</keyword>
<dbReference type="Pfam" id="PF12833">
    <property type="entry name" value="HTH_18"/>
    <property type="match status" value="1"/>
</dbReference>
<keyword evidence="1" id="KW-0805">Transcription regulation</keyword>
<dbReference type="PROSITE" id="PS00041">
    <property type="entry name" value="HTH_ARAC_FAMILY_1"/>
    <property type="match status" value="1"/>
</dbReference>
<keyword evidence="6" id="KW-1185">Reference proteome</keyword>
<evidence type="ECO:0000313" key="5">
    <source>
        <dbReference type="EMBL" id="SEM03914.1"/>
    </source>
</evidence>
<evidence type="ECO:0000256" key="2">
    <source>
        <dbReference type="ARBA" id="ARBA00023125"/>
    </source>
</evidence>
<dbReference type="InterPro" id="IPR052158">
    <property type="entry name" value="INH-QAR"/>
</dbReference>
<dbReference type="STRING" id="235985.SAMN05414137_11765"/>
<dbReference type="SMART" id="SM00342">
    <property type="entry name" value="HTH_ARAC"/>
    <property type="match status" value="1"/>
</dbReference>
<keyword evidence="3" id="KW-0804">Transcription</keyword>
<dbReference type="CDD" id="cd03137">
    <property type="entry name" value="GATase1_AraC_1"/>
    <property type="match status" value="1"/>
</dbReference>
<dbReference type="InterPro" id="IPR002818">
    <property type="entry name" value="DJ-1/PfpI"/>
</dbReference>
<dbReference type="Gene3D" id="1.10.10.60">
    <property type="entry name" value="Homeodomain-like"/>
    <property type="match status" value="1"/>
</dbReference>
<dbReference type="SUPFAM" id="SSF46689">
    <property type="entry name" value="Homeodomain-like"/>
    <property type="match status" value="2"/>
</dbReference>
<dbReference type="EMBL" id="FOAZ01000017">
    <property type="protein sequence ID" value="SEM03914.1"/>
    <property type="molecule type" value="Genomic_DNA"/>
</dbReference>
<proteinExistence type="predicted"/>
<sequence>MSSDLQIRTWKRRNAQVGAVARRLVIMVFEGVDLLDVTGPPEVFALLQRETADAAGYQVLLAAATLEPVRTAAGVRILPDVTFAQAAERRIDTLLVPGAVEMDPQRRVRALTDPELVWHVKELAARSRRVASVCVGAHLLAAAGLLDGKRATTHWSTADQLAQEFPAVTVDADPIFIREGRVWTGAGITACLDLSLALVAEDFGEAVALRVARQLVMYLKRESGQSQFSVPTEPAATTTRRVDELRHHILRHLDAPLTVTDLARHASISERQLARVFRTELGVTPAAYVESVRLEAARNRLEATDDTLERVAASCGFHTVDTLIRAFRRGLDTTPTEYRRRFRTLG</sequence>
<reference evidence="6" key="1">
    <citation type="submission" date="2016-10" db="EMBL/GenBank/DDBJ databases">
        <authorList>
            <person name="Varghese N."/>
        </authorList>
    </citation>
    <scope>NUCLEOTIDE SEQUENCE [LARGE SCALE GENOMIC DNA]</scope>
    <source>
        <strain evidence="6">DSM 45096 / BCRC 16803 / CGMCC 4.1857 / CIP 109030 / JCM 12277 / KCTC 19219 / NBRC 100920 / 33214</strain>
    </source>
</reference>